<feature type="transmembrane region" description="Helical" evidence="2">
    <location>
        <begin position="21"/>
        <end position="42"/>
    </location>
</feature>
<evidence type="ECO:0000256" key="2">
    <source>
        <dbReference type="SAM" id="Phobius"/>
    </source>
</evidence>
<keyword evidence="2" id="KW-0472">Membrane</keyword>
<dbReference type="EMBL" id="BFCC01000002">
    <property type="protein sequence ID" value="GBG35371.1"/>
    <property type="molecule type" value="Genomic_DNA"/>
</dbReference>
<evidence type="ECO:0000313" key="3">
    <source>
        <dbReference type="EMBL" id="GBG35371.1"/>
    </source>
</evidence>
<accession>A0A401IP45</accession>
<proteinExistence type="predicted"/>
<organism evidence="3">
    <name type="scientific">Hemigrapsus takanoi nimavirus</name>
    <dbReference type="NCBI Taxonomy" id="2133792"/>
    <lineage>
        <taxon>Viruses</taxon>
        <taxon>Viruses incertae sedis</taxon>
        <taxon>Naldaviricetes</taxon>
        <taxon>Nimaviridae</taxon>
    </lineage>
</organism>
<keyword evidence="2" id="KW-0812">Transmembrane</keyword>
<keyword evidence="1" id="KW-0175">Coiled coil</keyword>
<comment type="caution">
    <text evidence="3">The sequence shown here is derived from an EMBL/GenBank/DDBJ whole genome shotgun (WGS) entry which is preliminary data.</text>
</comment>
<sequence>MEKKIERILGEVGEISKRVDWPSVVGIFTIVAMVGLMVAIIFRHQFRMAALNKKPIDYYNSKHLPVAFLEEKTGKVKDMWLTPNEFVAFGGLYKMADNMRHGLCTDDATWIQFGLFAAAKAFRELKKKDKYKEALTEEEPRTIRKLVAKSVEDTSVPYLRFLSNKFIGVKISEKNEEIERVERERYQHCREP</sequence>
<protein>
    <submittedName>
        <fullName evidence="3">Wsv021-like protein</fullName>
    </submittedName>
</protein>
<reference evidence="3" key="1">
    <citation type="journal article" date="2018" name="J. Virol.">
        <title>Crustacean Genome Exploration Reveals the Evolutionary Origin of White Spot Syndrome Virus.</title>
        <authorList>
            <person name="Kawato S."/>
            <person name="Shitara A."/>
            <person name="Wang Y."/>
            <person name="Nozaki R."/>
            <person name="Kondo H."/>
            <person name="Hirono I."/>
        </authorList>
    </citation>
    <scope>NUCLEOTIDE SEQUENCE</scope>
    <source>
        <strain evidence="3">TUMSAT-1</strain>
    </source>
</reference>
<evidence type="ECO:0000256" key="1">
    <source>
        <dbReference type="SAM" id="Coils"/>
    </source>
</evidence>
<keyword evidence="2" id="KW-1133">Transmembrane helix</keyword>
<name>A0A401IP45_9VIRU</name>
<feature type="coiled-coil region" evidence="1">
    <location>
        <begin position="164"/>
        <end position="191"/>
    </location>
</feature>